<dbReference type="Proteomes" id="UP001283361">
    <property type="component" value="Unassembled WGS sequence"/>
</dbReference>
<name>A0AAE1DZF9_9GAST</name>
<gene>
    <name evidence="2" type="ORF">RRG08_012592</name>
</gene>
<protein>
    <submittedName>
        <fullName evidence="2">Uncharacterized protein</fullName>
    </submittedName>
</protein>
<keyword evidence="3" id="KW-1185">Reference proteome</keyword>
<accession>A0AAE1DZF9</accession>
<evidence type="ECO:0000313" key="2">
    <source>
        <dbReference type="EMBL" id="KAK3788417.1"/>
    </source>
</evidence>
<evidence type="ECO:0000313" key="3">
    <source>
        <dbReference type="Proteomes" id="UP001283361"/>
    </source>
</evidence>
<reference evidence="2" key="1">
    <citation type="journal article" date="2023" name="G3 (Bethesda)">
        <title>A reference genome for the long-term kleptoplast-retaining sea slug Elysia crispata morphotype clarki.</title>
        <authorList>
            <person name="Eastman K.E."/>
            <person name="Pendleton A.L."/>
            <person name="Shaikh M.A."/>
            <person name="Suttiyut T."/>
            <person name="Ogas R."/>
            <person name="Tomko P."/>
            <person name="Gavelis G."/>
            <person name="Widhalm J.R."/>
            <person name="Wisecaver J.H."/>
        </authorList>
    </citation>
    <scope>NUCLEOTIDE SEQUENCE</scope>
    <source>
        <strain evidence="2">ECLA1</strain>
    </source>
</reference>
<sequence length="276" mass="31326">MAVLVKGEVYTFMAFPQSDDVKFQIGGNGHPVRLGLIPFILSLISLDQKECKENLANYRTYKKFYRCQTDLTFCRWLNHRVSYAIVNTSLSWHLFPSQSWSKNPRASCVQHTVTSCHFDHDMVELTRRGLEHTTYTINSVTIQHATLMTDGFMHGNAVPRTDDSSHMHIPYKRYPVLYNQASPITGISGTRSCNIKPFLGTAPVTSSLSYYSTWPVPLRRAKSRDWIDNRYFTARLSGMAGETVRSGHRTHGEGNRNTTDYTDRNRGGNCVSSCPS</sequence>
<organism evidence="2 3">
    <name type="scientific">Elysia crispata</name>
    <name type="common">lettuce slug</name>
    <dbReference type="NCBI Taxonomy" id="231223"/>
    <lineage>
        <taxon>Eukaryota</taxon>
        <taxon>Metazoa</taxon>
        <taxon>Spiralia</taxon>
        <taxon>Lophotrochozoa</taxon>
        <taxon>Mollusca</taxon>
        <taxon>Gastropoda</taxon>
        <taxon>Heterobranchia</taxon>
        <taxon>Euthyneura</taxon>
        <taxon>Panpulmonata</taxon>
        <taxon>Sacoglossa</taxon>
        <taxon>Placobranchoidea</taxon>
        <taxon>Plakobranchidae</taxon>
        <taxon>Elysia</taxon>
    </lineage>
</organism>
<evidence type="ECO:0000256" key="1">
    <source>
        <dbReference type="SAM" id="MobiDB-lite"/>
    </source>
</evidence>
<feature type="region of interest" description="Disordered" evidence="1">
    <location>
        <begin position="243"/>
        <end position="276"/>
    </location>
</feature>
<comment type="caution">
    <text evidence="2">The sequence shown here is derived from an EMBL/GenBank/DDBJ whole genome shotgun (WGS) entry which is preliminary data.</text>
</comment>
<dbReference type="AlphaFoldDB" id="A0AAE1DZF9"/>
<dbReference type="EMBL" id="JAWDGP010001763">
    <property type="protein sequence ID" value="KAK3788417.1"/>
    <property type="molecule type" value="Genomic_DNA"/>
</dbReference>
<proteinExistence type="predicted"/>